<gene>
    <name evidence="1" type="ORF">HPBE_LOCUS3922</name>
</gene>
<dbReference type="WBParaSite" id="HPBE_0000392101-mRNA-1">
    <property type="protein sequence ID" value="HPBE_0000392101-mRNA-1"/>
    <property type="gene ID" value="HPBE_0000392101"/>
</dbReference>
<evidence type="ECO:0000313" key="2">
    <source>
        <dbReference type="Proteomes" id="UP000050761"/>
    </source>
</evidence>
<name>A0A183FCM9_HELPZ</name>
<accession>A0A3P7WV09</accession>
<protein>
    <submittedName>
        <fullName evidence="3">Transcriptional regulator</fullName>
    </submittedName>
</protein>
<reference evidence="3" key="2">
    <citation type="submission" date="2019-09" db="UniProtKB">
        <authorList>
            <consortium name="WormBaseParasite"/>
        </authorList>
    </citation>
    <scope>IDENTIFICATION</scope>
</reference>
<dbReference type="OrthoDB" id="2218807at2759"/>
<accession>A0A183FCM9</accession>
<dbReference type="AlphaFoldDB" id="A0A183FCM9"/>
<reference evidence="1 2" key="1">
    <citation type="submission" date="2018-11" db="EMBL/GenBank/DDBJ databases">
        <authorList>
            <consortium name="Pathogen Informatics"/>
        </authorList>
    </citation>
    <scope>NUCLEOTIDE SEQUENCE [LARGE SCALE GENOMIC DNA]</scope>
</reference>
<proteinExistence type="predicted"/>
<dbReference type="EMBL" id="UZAH01020092">
    <property type="protein sequence ID" value="VDO51294.1"/>
    <property type="molecule type" value="Genomic_DNA"/>
</dbReference>
<organism evidence="2 3">
    <name type="scientific">Heligmosomoides polygyrus</name>
    <name type="common">Parasitic roundworm</name>
    <dbReference type="NCBI Taxonomy" id="6339"/>
    <lineage>
        <taxon>Eukaryota</taxon>
        <taxon>Metazoa</taxon>
        <taxon>Ecdysozoa</taxon>
        <taxon>Nematoda</taxon>
        <taxon>Chromadorea</taxon>
        <taxon>Rhabditida</taxon>
        <taxon>Rhabditina</taxon>
        <taxon>Rhabditomorpha</taxon>
        <taxon>Strongyloidea</taxon>
        <taxon>Heligmosomidae</taxon>
        <taxon>Heligmosomoides</taxon>
    </lineage>
</organism>
<keyword evidence="2" id="KW-1185">Reference proteome</keyword>
<sequence length="78" mass="8822">MVMDDAANTMTYSSDGSRKVMQLYGALNVDAEGYITMPVKDVLGVLDQMEFLRTNWKAADEKAIYFEQQHAKINAELE</sequence>
<evidence type="ECO:0000313" key="3">
    <source>
        <dbReference type="WBParaSite" id="HPBE_0000392101-mRNA-1"/>
    </source>
</evidence>
<dbReference type="Proteomes" id="UP000050761">
    <property type="component" value="Unassembled WGS sequence"/>
</dbReference>
<evidence type="ECO:0000313" key="1">
    <source>
        <dbReference type="EMBL" id="VDO51294.1"/>
    </source>
</evidence>